<dbReference type="Gene3D" id="2.60.40.10">
    <property type="entry name" value="Immunoglobulins"/>
    <property type="match status" value="1"/>
</dbReference>
<dbReference type="InterPro" id="IPR013784">
    <property type="entry name" value="Carb-bd-like_fold"/>
</dbReference>
<dbReference type="EMBL" id="CDMY01000308">
    <property type="protein sequence ID" value="CEM01697.1"/>
    <property type="molecule type" value="Genomic_DNA"/>
</dbReference>
<evidence type="ECO:0000256" key="1">
    <source>
        <dbReference type="SAM" id="MobiDB-lite"/>
    </source>
</evidence>
<sequence>MQRMIRSAARLTILTSSTEGPRTDIQVGVFGRRGAMAAAASPSSAADLPQPQVVPSSRDRCQTGTRVWMVTDGREKGRQEWVKADVYRTEESIKGLRVSVREVGGRNEEFTVMVPHQTRASNAVHKGFRLVEKAPLEQPVGKHDGSTTEVVFECHCERTRPGDELSVVGVVDELGKWDVTKALPLDGSAYPIWRSALVCLPAPVHSVEFKFVLRLGDGGWEWERFRGNREATLLSSDGRVTFVKCAFDDKGQQSVLDIDQPRLFQLPQEVELELYQLLGNDLAIGLARFRRTCRMGNLRVSDPASGAYLRTQINQQLAAKGLEGIIALSPDLTSIALLLQLSYFIDHSGEWAGWEPIIRVAVHQRRGEGRLPIELTSADVEGVGSRPVYDSRCEAMRQLSLIQRHLGMTLERINDEERLNGYRLTIHRLQTLPPNSPFRDDRFDEANPVCEMPAIHYYASVRDLVLYEMQLGASEVAYEIPNAYLRLRQLARQQPPAWNCRTISTSHRSDGPAAGNIGRVIVLHGDQRGHTFEAHIFIGSYATLASAHLYTTERPVAGRVGAARFPQTVRVVRQVMGADA</sequence>
<dbReference type="Pfam" id="PF00686">
    <property type="entry name" value="CBM_20"/>
    <property type="match status" value="1"/>
</dbReference>
<dbReference type="VEuPathDB" id="CryptoDB:Vbra_8142"/>
<dbReference type="OrthoDB" id="550577at2759"/>
<dbReference type="AlphaFoldDB" id="A0A0G4ESS3"/>
<evidence type="ECO:0000313" key="3">
    <source>
        <dbReference type="EMBL" id="CEM01697.1"/>
    </source>
</evidence>
<feature type="region of interest" description="Disordered" evidence="1">
    <location>
        <begin position="39"/>
        <end position="58"/>
    </location>
</feature>
<dbReference type="Proteomes" id="UP000041254">
    <property type="component" value="Unassembled WGS sequence"/>
</dbReference>
<protein>
    <recommendedName>
        <fullName evidence="2">CBM20 domain-containing protein</fullName>
    </recommendedName>
</protein>
<dbReference type="GO" id="GO:2001070">
    <property type="term" value="F:starch binding"/>
    <property type="evidence" value="ECO:0007669"/>
    <property type="project" value="InterPro"/>
</dbReference>
<evidence type="ECO:0000259" key="2">
    <source>
        <dbReference type="PROSITE" id="PS51166"/>
    </source>
</evidence>
<reference evidence="3 4" key="1">
    <citation type="submission" date="2014-11" db="EMBL/GenBank/DDBJ databases">
        <authorList>
            <person name="Zhu J."/>
            <person name="Qi W."/>
            <person name="Song R."/>
        </authorList>
    </citation>
    <scope>NUCLEOTIDE SEQUENCE [LARGE SCALE GENOMIC DNA]</scope>
</reference>
<dbReference type="InParanoid" id="A0A0G4ESS3"/>
<dbReference type="SUPFAM" id="SSF49452">
    <property type="entry name" value="Starch-binding domain-like"/>
    <property type="match status" value="1"/>
</dbReference>
<name>A0A0G4ESS3_VITBC</name>
<dbReference type="InterPro" id="IPR013783">
    <property type="entry name" value="Ig-like_fold"/>
</dbReference>
<dbReference type="SMART" id="SM01065">
    <property type="entry name" value="CBM_2"/>
    <property type="match status" value="1"/>
</dbReference>
<dbReference type="PROSITE" id="PS51166">
    <property type="entry name" value="CBM20"/>
    <property type="match status" value="1"/>
</dbReference>
<gene>
    <name evidence="3" type="ORF">Vbra_8142</name>
</gene>
<dbReference type="InterPro" id="IPR002044">
    <property type="entry name" value="CBM20"/>
</dbReference>
<evidence type="ECO:0000313" key="4">
    <source>
        <dbReference type="Proteomes" id="UP000041254"/>
    </source>
</evidence>
<proteinExistence type="predicted"/>
<dbReference type="PhylomeDB" id="A0A0G4ESS3"/>
<feature type="domain" description="CBM20" evidence="2">
    <location>
        <begin position="142"/>
        <end position="249"/>
    </location>
</feature>
<dbReference type="CDD" id="cd05467">
    <property type="entry name" value="CBM20"/>
    <property type="match status" value="1"/>
</dbReference>
<accession>A0A0G4ESS3</accession>
<keyword evidence="4" id="KW-1185">Reference proteome</keyword>
<organism evidence="3 4">
    <name type="scientific">Vitrella brassicaformis (strain CCMP3155)</name>
    <dbReference type="NCBI Taxonomy" id="1169540"/>
    <lineage>
        <taxon>Eukaryota</taxon>
        <taxon>Sar</taxon>
        <taxon>Alveolata</taxon>
        <taxon>Colpodellida</taxon>
        <taxon>Vitrellaceae</taxon>
        <taxon>Vitrella</taxon>
    </lineage>
</organism>